<dbReference type="GO" id="GO:0005509">
    <property type="term" value="F:calcium ion binding"/>
    <property type="evidence" value="ECO:0007669"/>
    <property type="project" value="InterPro"/>
</dbReference>
<feature type="compositionally biased region" description="Basic and acidic residues" evidence="3">
    <location>
        <begin position="349"/>
        <end position="362"/>
    </location>
</feature>
<organism>
    <name type="scientific">Branchiostoma floridae</name>
    <name type="common">Florida lancelet</name>
    <name type="synonym">Amphioxus</name>
    <dbReference type="NCBI Taxonomy" id="7739"/>
    <lineage>
        <taxon>Eukaryota</taxon>
        <taxon>Metazoa</taxon>
        <taxon>Chordata</taxon>
        <taxon>Cephalochordata</taxon>
        <taxon>Leptocardii</taxon>
        <taxon>Amphioxiformes</taxon>
        <taxon>Branchiostomatidae</taxon>
        <taxon>Branchiostoma</taxon>
    </lineage>
</organism>
<dbReference type="InterPro" id="IPR001258">
    <property type="entry name" value="NHL_repeat"/>
</dbReference>
<feature type="region of interest" description="Disordered" evidence="3">
    <location>
        <begin position="328"/>
        <end position="376"/>
    </location>
</feature>
<gene>
    <name evidence="6" type="ORF">BRAFLDRAFT_95824</name>
</gene>
<dbReference type="Gene3D" id="2.120.10.30">
    <property type="entry name" value="TolB, C-terminal domain"/>
    <property type="match status" value="1"/>
</dbReference>
<dbReference type="SUPFAM" id="SSF101898">
    <property type="entry name" value="NHL repeat"/>
    <property type="match status" value="1"/>
</dbReference>
<feature type="region of interest" description="Disordered" evidence="3">
    <location>
        <begin position="189"/>
        <end position="225"/>
    </location>
</feature>
<dbReference type="InterPro" id="IPR002048">
    <property type="entry name" value="EF_hand_dom"/>
</dbReference>
<name>C3YY99_BRAFL</name>
<sequence>MAAGNPNFDEKQKALFKRCFDMLDKDKDGFLLSRELGKAMTSVGIKPLPSDLALKDGNGVLDKEELKEAIKSIGMVHSDKHIDFMVKAADCRATASLQATNCRATASLQAAGLAATGTETLIASPDPKQDQDLTNQPAQVKGKDELQDPSLEQEIMQPVCSPILQSNNPAYAIVGEHRDQNDMPTYSTNVEHHHQHGTPTYSATANQSENPDWRLPCKSKTKPSELYTTNRADPEFENTDVMHGNGTLDVANGSNSNRSQLDKVTTKENVLDDGEPYAVTYSYENEAYQRPLAGSSGNRPSENHPRASEDAKDSSGLSTLQFTLNSLRPNPTYGVNDTELAADPAANIDQKDTIRPKPRDILRPNPLYGKGARQPAEDGCSTGYRYRWHIVLVVAIVLAGLIIAAYIATIEHQDIQAPSSTQDSGTEWSIFDNSNPAVTTFSTPYSTDTNVTEVIPTEDFGTSTPLPYTERAAISSAGDKSDGRITFGGKGTEPGKFGGKLVESVGDKPLAVSPSNEVFIRDRKNRRIQVFNMAGGFLRLFSTDDWDPLAFCIARTGELWVLVRNASNPLQPLAHKYSKDGRVLTRFSLDPIVVGYSIVTDTLSDNIIVLSRKCRGSENKNCSVVVFQPNGTLVRMFGDIDSPSVATVDEEGNIYVLRGRRRSIYKFNKFGRHLLTFTCRPFGTGYLEWPSDIASDGLGHLLVTDGQMFTGFRAKIFPNYSAKVYPAFGGKMVTGHRVQVFTANGEYIRSIVTIITNQSETQVTLCTEGWFMIVSDYNVTIFSNSSSGYNGTYLL</sequence>
<feature type="domain" description="EF-hand" evidence="5">
    <location>
        <begin position="55"/>
        <end position="76"/>
    </location>
</feature>
<dbReference type="SUPFAM" id="SSF47473">
    <property type="entry name" value="EF-hand"/>
    <property type="match status" value="1"/>
</dbReference>
<keyword evidence="1" id="KW-0677">Repeat</keyword>
<dbReference type="InterPro" id="IPR011042">
    <property type="entry name" value="6-blade_b-propeller_TolB-like"/>
</dbReference>
<evidence type="ECO:0000256" key="3">
    <source>
        <dbReference type="SAM" id="MobiDB-lite"/>
    </source>
</evidence>
<dbReference type="AlphaFoldDB" id="C3YY99"/>
<dbReference type="Gene3D" id="1.10.238.10">
    <property type="entry name" value="EF-hand"/>
    <property type="match status" value="1"/>
</dbReference>
<evidence type="ECO:0000259" key="5">
    <source>
        <dbReference type="PROSITE" id="PS50222"/>
    </source>
</evidence>
<dbReference type="PROSITE" id="PS50222">
    <property type="entry name" value="EF_HAND_2"/>
    <property type="match status" value="2"/>
</dbReference>
<proteinExistence type="predicted"/>
<dbReference type="PANTHER" id="PTHR24104:SF50">
    <property type="entry name" value="SMP-30_GLUCONOLACTONASE_LRE-LIKE REGION DOMAIN-CONTAINING PROTEIN"/>
    <property type="match status" value="1"/>
</dbReference>
<accession>C3YY99</accession>
<dbReference type="PROSITE" id="PS51125">
    <property type="entry name" value="NHL"/>
    <property type="match status" value="1"/>
</dbReference>
<dbReference type="InterPro" id="IPR011992">
    <property type="entry name" value="EF-hand-dom_pair"/>
</dbReference>
<dbReference type="CDD" id="cd00051">
    <property type="entry name" value="EFh"/>
    <property type="match status" value="1"/>
</dbReference>
<evidence type="ECO:0000256" key="1">
    <source>
        <dbReference type="ARBA" id="ARBA00022737"/>
    </source>
</evidence>
<dbReference type="PANTHER" id="PTHR24104">
    <property type="entry name" value="E3 UBIQUITIN-PROTEIN LIGASE NHLRC1-RELATED"/>
    <property type="match status" value="1"/>
</dbReference>
<feature type="repeat" description="NHL" evidence="2">
    <location>
        <begin position="674"/>
        <end position="744"/>
    </location>
</feature>
<feature type="region of interest" description="Disordered" evidence="3">
    <location>
        <begin position="291"/>
        <end position="316"/>
    </location>
</feature>
<feature type="domain" description="EF-hand" evidence="5">
    <location>
        <begin position="11"/>
        <end position="46"/>
    </location>
</feature>
<protein>
    <recommendedName>
        <fullName evidence="5">EF-hand domain-containing protein</fullName>
    </recommendedName>
</protein>
<dbReference type="eggNOG" id="KOG2177">
    <property type="taxonomic scope" value="Eukaryota"/>
</dbReference>
<feature type="compositionally biased region" description="Polar residues" evidence="3">
    <location>
        <begin position="197"/>
        <end position="210"/>
    </location>
</feature>
<dbReference type="InParanoid" id="C3YY99"/>
<reference evidence="6" key="1">
    <citation type="journal article" date="2008" name="Nature">
        <title>The amphioxus genome and the evolution of the chordate karyotype.</title>
        <authorList>
            <consortium name="US DOE Joint Genome Institute (JGI-PGF)"/>
            <person name="Putnam N.H."/>
            <person name="Butts T."/>
            <person name="Ferrier D.E.K."/>
            <person name="Furlong R.F."/>
            <person name="Hellsten U."/>
            <person name="Kawashima T."/>
            <person name="Robinson-Rechavi M."/>
            <person name="Shoguchi E."/>
            <person name="Terry A."/>
            <person name="Yu J.-K."/>
            <person name="Benito-Gutierrez E.L."/>
            <person name="Dubchak I."/>
            <person name="Garcia-Fernandez J."/>
            <person name="Gibson-Brown J.J."/>
            <person name="Grigoriev I.V."/>
            <person name="Horton A.C."/>
            <person name="de Jong P.J."/>
            <person name="Jurka J."/>
            <person name="Kapitonov V.V."/>
            <person name="Kohara Y."/>
            <person name="Kuroki Y."/>
            <person name="Lindquist E."/>
            <person name="Lucas S."/>
            <person name="Osoegawa K."/>
            <person name="Pennacchio L.A."/>
            <person name="Salamov A.A."/>
            <person name="Satou Y."/>
            <person name="Sauka-Spengler T."/>
            <person name="Schmutz J."/>
            <person name="Shin-I T."/>
            <person name="Toyoda A."/>
            <person name="Bronner-Fraser M."/>
            <person name="Fujiyama A."/>
            <person name="Holland L.Z."/>
            <person name="Holland P.W.H."/>
            <person name="Satoh N."/>
            <person name="Rokhsar D.S."/>
        </authorList>
    </citation>
    <scope>NUCLEOTIDE SEQUENCE [LARGE SCALE GENOMIC DNA]</scope>
    <source>
        <strain evidence="6">S238N-H82</strain>
        <tissue evidence="6">Testes</tissue>
    </source>
</reference>
<dbReference type="InterPro" id="IPR050952">
    <property type="entry name" value="TRIM-NHL_E3_ligases"/>
</dbReference>
<feature type="compositionally biased region" description="Basic and acidic residues" evidence="3">
    <location>
        <begin position="260"/>
        <end position="270"/>
    </location>
</feature>
<feature type="compositionally biased region" description="Basic and acidic residues" evidence="3">
    <location>
        <begin position="301"/>
        <end position="313"/>
    </location>
</feature>
<keyword evidence="4" id="KW-0472">Membrane</keyword>
<feature type="region of interest" description="Disordered" evidence="3">
    <location>
        <begin position="251"/>
        <end position="270"/>
    </location>
</feature>
<evidence type="ECO:0000313" key="6">
    <source>
        <dbReference type="EMBL" id="EEN54718.1"/>
    </source>
</evidence>
<evidence type="ECO:0000256" key="4">
    <source>
        <dbReference type="SAM" id="Phobius"/>
    </source>
</evidence>
<dbReference type="EMBL" id="GG666564">
    <property type="protein sequence ID" value="EEN54718.1"/>
    <property type="molecule type" value="Genomic_DNA"/>
</dbReference>
<feature type="transmembrane region" description="Helical" evidence="4">
    <location>
        <begin position="388"/>
        <end position="408"/>
    </location>
</feature>
<evidence type="ECO:0000256" key="2">
    <source>
        <dbReference type="PROSITE-ProRule" id="PRU00504"/>
    </source>
</evidence>
<dbReference type="SMART" id="SM00054">
    <property type="entry name" value="EFh"/>
    <property type="match status" value="2"/>
</dbReference>
<keyword evidence="4" id="KW-0812">Transmembrane</keyword>
<keyword evidence="4" id="KW-1133">Transmembrane helix</keyword>